<keyword evidence="4" id="KW-0326">Glycosidase</keyword>
<sequence length="408" mass="44702">MNDPNGCSFVNGRYHLFFQYNPDAPVHGGIKWGHVSSADLLHWRQHPIALVNRPGELDEYGCWSGSVTDDAGVPTAVYSAVADKSGRSVVLLARSDRDMLHWHQDREPAAGMPDDPAISHARDPFLFEANERRYAVQGAGHTHGSPRILVYGCDDLSSWRELGTLLSGDNPIAAEAAPANIWECPNLLPLGDRWILILSLWRHVDGTQRLAGVSYVIGDLGIGSDGPRFTPVGGGELDRGPCFYAPQVLRHDGRILLWAWSWEHGRTPEDIAGAGWAGALTFCRELSLLGDTLVSRPVPELAGLRREALPVASDQPFTATAYDIELHPDARQATLWLLDGGDEQLVAEVDLSPSPVVKPRILVDGSMIETFDGTATAYTTRAYPTMTSRWLLRLTQPAPISAWRLGLQ</sequence>
<evidence type="ECO:0000313" key="6">
    <source>
        <dbReference type="EMBL" id="GIF02204.1"/>
    </source>
</evidence>
<dbReference type="GO" id="GO:0005975">
    <property type="term" value="P:carbohydrate metabolic process"/>
    <property type="evidence" value="ECO:0007669"/>
    <property type="project" value="InterPro"/>
</dbReference>
<dbReference type="EC" id="3.2.1.26" evidence="2"/>
<proteinExistence type="inferred from homology"/>
<reference evidence="6" key="1">
    <citation type="submission" date="2021-01" db="EMBL/GenBank/DDBJ databases">
        <title>Whole genome shotgun sequence of Actinoplanes rishiriensis NBRC 108556.</title>
        <authorList>
            <person name="Komaki H."/>
            <person name="Tamura T."/>
        </authorList>
    </citation>
    <scope>NUCLEOTIDE SEQUENCE</scope>
    <source>
        <strain evidence="6">NBRC 108556</strain>
    </source>
</reference>
<dbReference type="Proteomes" id="UP000636960">
    <property type="component" value="Unassembled WGS sequence"/>
</dbReference>
<protein>
    <recommendedName>
        <fullName evidence="2">beta-fructofuranosidase</fullName>
        <ecNumber evidence="2">3.2.1.26</ecNumber>
    </recommendedName>
</protein>
<dbReference type="SUPFAM" id="SSF75005">
    <property type="entry name" value="Arabinanase/levansucrase/invertase"/>
    <property type="match status" value="1"/>
</dbReference>
<evidence type="ECO:0000256" key="4">
    <source>
        <dbReference type="ARBA" id="ARBA00023295"/>
    </source>
</evidence>
<dbReference type="SUPFAM" id="SSF49899">
    <property type="entry name" value="Concanavalin A-like lectins/glucanases"/>
    <property type="match status" value="1"/>
</dbReference>
<dbReference type="AlphaFoldDB" id="A0A919N006"/>
<dbReference type="SMART" id="SM00640">
    <property type="entry name" value="Glyco_32"/>
    <property type="match status" value="1"/>
</dbReference>
<evidence type="ECO:0000256" key="2">
    <source>
        <dbReference type="ARBA" id="ARBA00012758"/>
    </source>
</evidence>
<comment type="similarity">
    <text evidence="1">Belongs to the glycosyl hydrolase 32 family.</text>
</comment>
<evidence type="ECO:0000256" key="3">
    <source>
        <dbReference type="ARBA" id="ARBA00022801"/>
    </source>
</evidence>
<dbReference type="PANTHER" id="PTHR43101">
    <property type="entry name" value="BETA-FRUCTOSIDASE"/>
    <property type="match status" value="1"/>
</dbReference>
<dbReference type="InterPro" id="IPR051214">
    <property type="entry name" value="GH32_Enzymes"/>
</dbReference>
<dbReference type="Pfam" id="PF00251">
    <property type="entry name" value="Glyco_hydro_32N"/>
    <property type="match status" value="1"/>
</dbReference>
<keyword evidence="3 6" id="KW-0378">Hydrolase</keyword>
<evidence type="ECO:0000259" key="5">
    <source>
        <dbReference type="Pfam" id="PF00251"/>
    </source>
</evidence>
<comment type="caution">
    <text evidence="6">The sequence shown here is derived from an EMBL/GenBank/DDBJ whole genome shotgun (WGS) entry which is preliminary data.</text>
</comment>
<dbReference type="GO" id="GO:0004564">
    <property type="term" value="F:beta-fructofuranosidase activity"/>
    <property type="evidence" value="ECO:0007669"/>
    <property type="project" value="UniProtKB-EC"/>
</dbReference>
<dbReference type="InterPro" id="IPR023296">
    <property type="entry name" value="Glyco_hydro_beta-prop_sf"/>
</dbReference>
<dbReference type="PANTHER" id="PTHR43101:SF1">
    <property type="entry name" value="BETA-FRUCTOSIDASE"/>
    <property type="match status" value="1"/>
</dbReference>
<organism evidence="6 7">
    <name type="scientific">Paractinoplanes rishiriensis</name>
    <dbReference type="NCBI Taxonomy" id="1050105"/>
    <lineage>
        <taxon>Bacteria</taxon>
        <taxon>Bacillati</taxon>
        <taxon>Actinomycetota</taxon>
        <taxon>Actinomycetes</taxon>
        <taxon>Micromonosporales</taxon>
        <taxon>Micromonosporaceae</taxon>
        <taxon>Paractinoplanes</taxon>
    </lineage>
</organism>
<dbReference type="EMBL" id="BOMV01000124">
    <property type="protein sequence ID" value="GIF02204.1"/>
    <property type="molecule type" value="Genomic_DNA"/>
</dbReference>
<evidence type="ECO:0000313" key="7">
    <source>
        <dbReference type="Proteomes" id="UP000636960"/>
    </source>
</evidence>
<dbReference type="InterPro" id="IPR013148">
    <property type="entry name" value="Glyco_hydro_32_N"/>
</dbReference>
<dbReference type="InterPro" id="IPR013320">
    <property type="entry name" value="ConA-like_dom_sf"/>
</dbReference>
<gene>
    <name evidence="6" type="ORF">Ari01nite_96680</name>
</gene>
<name>A0A919N006_9ACTN</name>
<dbReference type="CDD" id="cd08996">
    <property type="entry name" value="GH32_FFase"/>
    <property type="match status" value="1"/>
</dbReference>
<dbReference type="Gene3D" id="2.115.10.20">
    <property type="entry name" value="Glycosyl hydrolase domain, family 43"/>
    <property type="match status" value="1"/>
</dbReference>
<accession>A0A919N006</accession>
<evidence type="ECO:0000256" key="1">
    <source>
        <dbReference type="ARBA" id="ARBA00009902"/>
    </source>
</evidence>
<keyword evidence="7" id="KW-1185">Reference proteome</keyword>
<feature type="domain" description="Glycosyl hydrolase family 32 N-terminal" evidence="5">
    <location>
        <begin position="1"/>
        <end position="297"/>
    </location>
</feature>
<dbReference type="InterPro" id="IPR001362">
    <property type="entry name" value="Glyco_hydro_32"/>
</dbReference>